<proteinExistence type="predicted"/>
<evidence type="ECO:0000313" key="6">
    <source>
        <dbReference type="EMBL" id="GGF43662.1"/>
    </source>
</evidence>
<reference evidence="6" key="1">
    <citation type="journal article" date="2014" name="Int. J. Syst. Evol. Microbiol.">
        <title>Complete genome sequence of Corynebacterium casei LMG S-19264T (=DSM 44701T), isolated from a smear-ripened cheese.</title>
        <authorList>
            <consortium name="US DOE Joint Genome Institute (JGI-PGF)"/>
            <person name="Walter F."/>
            <person name="Albersmeier A."/>
            <person name="Kalinowski J."/>
            <person name="Ruckert C."/>
        </authorList>
    </citation>
    <scope>NUCLEOTIDE SEQUENCE</scope>
    <source>
        <strain evidence="6">CGMCC 1.15725</strain>
    </source>
</reference>
<protein>
    <submittedName>
        <fullName evidence="6">Crp/Fnr family transcriptional regulator</fullName>
    </submittedName>
</protein>
<evidence type="ECO:0000313" key="7">
    <source>
        <dbReference type="Proteomes" id="UP000646365"/>
    </source>
</evidence>
<sequence>MAAISLPDTIGAMTAAERLVSPCGRCDARRLSVCQGVDDRCLDQLAAAITTIRLQAHATLASEGDEASHFFNITSGAVKLFKLLPDGRQQIVGFLFPGDFVGLAVRDTYAYTVETIAPATACRFDRRQFERLLERFPNMAFRLRERASDELAIAQEQMLSLGRKSAKERVASFLLQLSRRAVRLGLPGNPVTLPMTRADIADYLGLTIETVSRTITRLKTSRIITLGPDHTVTLHRERLEEIGEGWGGDI</sequence>
<dbReference type="FunFam" id="1.10.10.10:FF:000028">
    <property type="entry name" value="Fumarate/nitrate reduction transcriptional regulator Fnr"/>
    <property type="match status" value="1"/>
</dbReference>
<dbReference type="Gene3D" id="2.60.120.10">
    <property type="entry name" value="Jelly Rolls"/>
    <property type="match status" value="1"/>
</dbReference>
<dbReference type="SUPFAM" id="SSF51206">
    <property type="entry name" value="cAMP-binding domain-like"/>
    <property type="match status" value="1"/>
</dbReference>
<accession>A0A8J2YYZ0</accession>
<dbReference type="InterPro" id="IPR014710">
    <property type="entry name" value="RmlC-like_jellyroll"/>
</dbReference>
<gene>
    <name evidence="6" type="ORF">GCM10011611_57580</name>
</gene>
<evidence type="ECO:0000256" key="3">
    <source>
        <dbReference type="ARBA" id="ARBA00023163"/>
    </source>
</evidence>
<organism evidence="6 7">
    <name type="scientific">Aliidongia dinghuensis</name>
    <dbReference type="NCBI Taxonomy" id="1867774"/>
    <lineage>
        <taxon>Bacteria</taxon>
        <taxon>Pseudomonadati</taxon>
        <taxon>Pseudomonadota</taxon>
        <taxon>Alphaproteobacteria</taxon>
        <taxon>Rhodospirillales</taxon>
        <taxon>Dongiaceae</taxon>
        <taxon>Aliidongia</taxon>
    </lineage>
</organism>
<feature type="domain" description="Cyclic nucleotide-binding" evidence="4">
    <location>
        <begin position="33"/>
        <end position="150"/>
    </location>
</feature>
<dbReference type="InterPro" id="IPR018490">
    <property type="entry name" value="cNMP-bd_dom_sf"/>
</dbReference>
<dbReference type="InterPro" id="IPR012318">
    <property type="entry name" value="HTH_CRP"/>
</dbReference>
<dbReference type="PROSITE" id="PS00042">
    <property type="entry name" value="HTH_CRP_1"/>
    <property type="match status" value="1"/>
</dbReference>
<name>A0A8J2YYZ0_9PROT</name>
<evidence type="ECO:0000256" key="1">
    <source>
        <dbReference type="ARBA" id="ARBA00023015"/>
    </source>
</evidence>
<evidence type="ECO:0000256" key="2">
    <source>
        <dbReference type="ARBA" id="ARBA00023125"/>
    </source>
</evidence>
<dbReference type="Pfam" id="PF00027">
    <property type="entry name" value="cNMP_binding"/>
    <property type="match status" value="1"/>
</dbReference>
<dbReference type="InterPro" id="IPR018335">
    <property type="entry name" value="Tscrpt_reg_HTH_Crp-type_CS"/>
</dbReference>
<dbReference type="EMBL" id="BMJQ01000020">
    <property type="protein sequence ID" value="GGF43662.1"/>
    <property type="molecule type" value="Genomic_DNA"/>
</dbReference>
<reference evidence="6" key="2">
    <citation type="submission" date="2020-09" db="EMBL/GenBank/DDBJ databases">
        <authorList>
            <person name="Sun Q."/>
            <person name="Zhou Y."/>
        </authorList>
    </citation>
    <scope>NUCLEOTIDE SEQUENCE</scope>
    <source>
        <strain evidence="6">CGMCC 1.15725</strain>
    </source>
</reference>
<dbReference type="PRINTS" id="PR00034">
    <property type="entry name" value="HTHCRP"/>
</dbReference>
<dbReference type="GO" id="GO:0003700">
    <property type="term" value="F:DNA-binding transcription factor activity"/>
    <property type="evidence" value="ECO:0007669"/>
    <property type="project" value="InterPro"/>
</dbReference>
<dbReference type="Pfam" id="PF13545">
    <property type="entry name" value="HTH_Crp_2"/>
    <property type="match status" value="1"/>
</dbReference>
<dbReference type="SUPFAM" id="SSF46785">
    <property type="entry name" value="Winged helix' DNA-binding domain"/>
    <property type="match status" value="1"/>
</dbReference>
<dbReference type="AlphaFoldDB" id="A0A8J2YYZ0"/>
<keyword evidence="3" id="KW-0804">Transcription</keyword>
<dbReference type="CDD" id="cd00092">
    <property type="entry name" value="HTH_CRP"/>
    <property type="match status" value="1"/>
</dbReference>
<dbReference type="SMART" id="SM00100">
    <property type="entry name" value="cNMP"/>
    <property type="match status" value="1"/>
</dbReference>
<dbReference type="PANTHER" id="PTHR24567:SF75">
    <property type="entry name" value="FUMARATE AND NITRATE REDUCTION REGULATORY PROTEIN"/>
    <property type="match status" value="1"/>
</dbReference>
<keyword evidence="7" id="KW-1185">Reference proteome</keyword>
<dbReference type="PROSITE" id="PS51063">
    <property type="entry name" value="HTH_CRP_2"/>
    <property type="match status" value="1"/>
</dbReference>
<dbReference type="InterPro" id="IPR036388">
    <property type="entry name" value="WH-like_DNA-bd_sf"/>
</dbReference>
<keyword evidence="1" id="KW-0805">Transcription regulation</keyword>
<dbReference type="RefSeq" id="WP_229744029.1">
    <property type="nucleotide sequence ID" value="NZ_BMJQ01000020.1"/>
</dbReference>
<evidence type="ECO:0000259" key="5">
    <source>
        <dbReference type="PROSITE" id="PS51063"/>
    </source>
</evidence>
<evidence type="ECO:0000259" key="4">
    <source>
        <dbReference type="PROSITE" id="PS50042"/>
    </source>
</evidence>
<dbReference type="PROSITE" id="PS50042">
    <property type="entry name" value="CNMP_BINDING_3"/>
    <property type="match status" value="1"/>
</dbReference>
<keyword evidence="2" id="KW-0238">DNA-binding</keyword>
<dbReference type="CDD" id="cd00038">
    <property type="entry name" value="CAP_ED"/>
    <property type="match status" value="1"/>
</dbReference>
<dbReference type="PANTHER" id="PTHR24567">
    <property type="entry name" value="CRP FAMILY TRANSCRIPTIONAL REGULATORY PROTEIN"/>
    <property type="match status" value="1"/>
</dbReference>
<dbReference type="Gene3D" id="1.10.10.10">
    <property type="entry name" value="Winged helix-like DNA-binding domain superfamily/Winged helix DNA-binding domain"/>
    <property type="match status" value="1"/>
</dbReference>
<dbReference type="Proteomes" id="UP000646365">
    <property type="component" value="Unassembled WGS sequence"/>
</dbReference>
<dbReference type="InterPro" id="IPR050397">
    <property type="entry name" value="Env_Response_Regulators"/>
</dbReference>
<dbReference type="GO" id="GO:0003677">
    <property type="term" value="F:DNA binding"/>
    <property type="evidence" value="ECO:0007669"/>
    <property type="project" value="UniProtKB-KW"/>
</dbReference>
<dbReference type="SMART" id="SM00419">
    <property type="entry name" value="HTH_CRP"/>
    <property type="match status" value="1"/>
</dbReference>
<dbReference type="GO" id="GO:0005829">
    <property type="term" value="C:cytosol"/>
    <property type="evidence" value="ECO:0007669"/>
    <property type="project" value="TreeGrafter"/>
</dbReference>
<dbReference type="InterPro" id="IPR000595">
    <property type="entry name" value="cNMP-bd_dom"/>
</dbReference>
<dbReference type="InterPro" id="IPR036390">
    <property type="entry name" value="WH_DNA-bd_sf"/>
</dbReference>
<comment type="caution">
    <text evidence="6">The sequence shown here is derived from an EMBL/GenBank/DDBJ whole genome shotgun (WGS) entry which is preliminary data.</text>
</comment>
<feature type="domain" description="HTH crp-type" evidence="5">
    <location>
        <begin position="164"/>
        <end position="238"/>
    </location>
</feature>